<organism evidence="3 4">
    <name type="scientific">[Myrmecia] bisecta</name>
    <dbReference type="NCBI Taxonomy" id="41462"/>
    <lineage>
        <taxon>Eukaryota</taxon>
        <taxon>Viridiplantae</taxon>
        <taxon>Chlorophyta</taxon>
        <taxon>core chlorophytes</taxon>
        <taxon>Trebouxiophyceae</taxon>
        <taxon>Trebouxiales</taxon>
        <taxon>Trebouxiaceae</taxon>
        <taxon>Myrmecia</taxon>
    </lineage>
</organism>
<protein>
    <submittedName>
        <fullName evidence="3">Uncharacterized protein</fullName>
    </submittedName>
</protein>
<comment type="caution">
    <text evidence="3">The sequence shown here is derived from an EMBL/GenBank/DDBJ whole genome shotgun (WGS) entry which is preliminary data.</text>
</comment>
<keyword evidence="2" id="KW-1133">Transmembrane helix</keyword>
<feature type="region of interest" description="Disordered" evidence="1">
    <location>
        <begin position="1"/>
        <end position="21"/>
    </location>
</feature>
<dbReference type="AlphaFoldDB" id="A0AAW1PJN8"/>
<keyword evidence="4" id="KW-1185">Reference proteome</keyword>
<evidence type="ECO:0000313" key="4">
    <source>
        <dbReference type="Proteomes" id="UP001489004"/>
    </source>
</evidence>
<feature type="transmembrane region" description="Helical" evidence="2">
    <location>
        <begin position="241"/>
        <end position="260"/>
    </location>
</feature>
<proteinExistence type="predicted"/>
<feature type="transmembrane region" description="Helical" evidence="2">
    <location>
        <begin position="208"/>
        <end position="229"/>
    </location>
</feature>
<gene>
    <name evidence="3" type="ORF">WJX72_002623</name>
</gene>
<evidence type="ECO:0000256" key="1">
    <source>
        <dbReference type="SAM" id="MobiDB-lite"/>
    </source>
</evidence>
<dbReference type="EMBL" id="JALJOR010000011">
    <property type="protein sequence ID" value="KAK9808726.1"/>
    <property type="molecule type" value="Genomic_DNA"/>
</dbReference>
<dbReference type="Proteomes" id="UP001489004">
    <property type="component" value="Unassembled WGS sequence"/>
</dbReference>
<evidence type="ECO:0000256" key="2">
    <source>
        <dbReference type="SAM" id="Phobius"/>
    </source>
</evidence>
<name>A0AAW1PJN8_9CHLO</name>
<sequence>MQNPPENDPGVANNPGEAQQAQDAGQVVRLGWDLRFSDRQFEDEFAREQAETYQHLDAGWAALSTTLILLLVPRLFEQASHEEILLGCSALPMAISPLYFYRYHHEFWLRHRGKLLGAVRLYKSILAIYLSKYYVQQNPVKDWPHLFRYLLLNGRLAVLLHLSVGMRVMFSEFLLIQGIVLALLLPLAPDICQVKTPLHIGPVPLHDIFIRIGRFMSWATTLLAVVPYGLKGFPDRACVEVLTFLQILVGLVIPGILLYVRERRWRCDLAALAGVRVENRPINRLFDHPIASGTALLIACALLWQFLETLGLALV</sequence>
<reference evidence="3 4" key="1">
    <citation type="journal article" date="2024" name="Nat. Commun.">
        <title>Phylogenomics reveals the evolutionary origins of lichenization in chlorophyte algae.</title>
        <authorList>
            <person name="Puginier C."/>
            <person name="Libourel C."/>
            <person name="Otte J."/>
            <person name="Skaloud P."/>
            <person name="Haon M."/>
            <person name="Grisel S."/>
            <person name="Petersen M."/>
            <person name="Berrin J.G."/>
            <person name="Delaux P.M."/>
            <person name="Dal Grande F."/>
            <person name="Keller J."/>
        </authorList>
    </citation>
    <scope>NUCLEOTIDE SEQUENCE [LARGE SCALE GENOMIC DNA]</scope>
    <source>
        <strain evidence="3 4">SAG 2043</strain>
    </source>
</reference>
<keyword evidence="2" id="KW-0472">Membrane</keyword>
<evidence type="ECO:0000313" key="3">
    <source>
        <dbReference type="EMBL" id="KAK9808726.1"/>
    </source>
</evidence>
<feature type="transmembrane region" description="Helical" evidence="2">
    <location>
        <begin position="290"/>
        <end position="307"/>
    </location>
</feature>
<keyword evidence="2" id="KW-0812">Transmembrane</keyword>
<feature type="transmembrane region" description="Helical" evidence="2">
    <location>
        <begin position="170"/>
        <end position="188"/>
    </location>
</feature>
<accession>A0AAW1PJN8</accession>